<feature type="chain" id="PRO_5032948488" description="Excalibur calcium-binding domain-containing protein" evidence="1">
    <location>
        <begin position="22"/>
        <end position="83"/>
    </location>
</feature>
<protein>
    <recommendedName>
        <fullName evidence="2">Excalibur calcium-binding domain-containing protein</fullName>
    </recommendedName>
</protein>
<evidence type="ECO:0000259" key="2">
    <source>
        <dbReference type="SMART" id="SM00894"/>
    </source>
</evidence>
<feature type="signal peptide" evidence="1">
    <location>
        <begin position="1"/>
        <end position="21"/>
    </location>
</feature>
<gene>
    <name evidence="3" type="ORF">GGC33_01025</name>
</gene>
<organism evidence="3 4">
    <name type="scientific">Cyanobacterium aponinum 0216</name>
    <dbReference type="NCBI Taxonomy" id="2676140"/>
    <lineage>
        <taxon>Bacteria</taxon>
        <taxon>Bacillati</taxon>
        <taxon>Cyanobacteriota</taxon>
        <taxon>Cyanophyceae</taxon>
        <taxon>Oscillatoriophycideae</taxon>
        <taxon>Chroococcales</taxon>
        <taxon>Geminocystaceae</taxon>
        <taxon>Cyanobacterium</taxon>
    </lineage>
</organism>
<dbReference type="EMBL" id="WMIA01000001">
    <property type="protein sequence ID" value="MTF37519.1"/>
    <property type="molecule type" value="Genomic_DNA"/>
</dbReference>
<proteinExistence type="predicted"/>
<dbReference type="Proteomes" id="UP000437131">
    <property type="component" value="Unassembled WGS sequence"/>
</dbReference>
<evidence type="ECO:0000313" key="4">
    <source>
        <dbReference type="Proteomes" id="UP000437131"/>
    </source>
</evidence>
<comment type="caution">
    <text evidence="3">The sequence shown here is derived from an EMBL/GenBank/DDBJ whole genome shotgun (WGS) entry which is preliminary data.</text>
</comment>
<evidence type="ECO:0000256" key="1">
    <source>
        <dbReference type="SAM" id="SignalP"/>
    </source>
</evidence>
<evidence type="ECO:0000313" key="3">
    <source>
        <dbReference type="EMBL" id="MTF37519.1"/>
    </source>
</evidence>
<dbReference type="SMART" id="SM00894">
    <property type="entry name" value="Excalibur"/>
    <property type="match status" value="1"/>
</dbReference>
<name>A0A844GRH0_9CHRO</name>
<dbReference type="InterPro" id="IPR008613">
    <property type="entry name" value="Excalibur_Ca-bd_domain"/>
</dbReference>
<accession>A0A844GRH0</accession>
<reference evidence="3 4" key="1">
    <citation type="submission" date="2019-11" db="EMBL/GenBank/DDBJ databases">
        <title>Isolation of a new High Light Tolerant Cyanobacteria.</title>
        <authorList>
            <person name="Dobson Z."/>
            <person name="Vaughn N."/>
            <person name="Vaughn M."/>
            <person name="Fromme P."/>
            <person name="Mazor Y."/>
        </authorList>
    </citation>
    <scope>NUCLEOTIDE SEQUENCE [LARGE SCALE GENOMIC DNA]</scope>
    <source>
        <strain evidence="3 4">0216</strain>
    </source>
</reference>
<sequence>MIKLFISTLLLVSLFTAPVLADNQQPSDSDKAKQPLPECVKTDCNCSDFKTQEEAQRVLDAFPRDPYKLDRDKDGIACEKPKR</sequence>
<dbReference type="Pfam" id="PF05901">
    <property type="entry name" value="Excalibur"/>
    <property type="match status" value="1"/>
</dbReference>
<feature type="domain" description="Excalibur calcium-binding" evidence="2">
    <location>
        <begin position="42"/>
        <end position="79"/>
    </location>
</feature>
<dbReference type="RefSeq" id="WP_155082440.1">
    <property type="nucleotide sequence ID" value="NZ_WMIA01000001.1"/>
</dbReference>
<keyword evidence="1" id="KW-0732">Signal</keyword>
<dbReference type="AlphaFoldDB" id="A0A844GRH0"/>